<evidence type="ECO:0000256" key="2">
    <source>
        <dbReference type="ARBA" id="ARBA00022741"/>
    </source>
</evidence>
<comment type="similarity">
    <text evidence="4">Belongs to the ABC transporter superfamily. Macrolide exporter (TC 3.A.1.122) family.</text>
</comment>
<sequence>MKPLIRLSGIKKTVGSEQILKGIDLEIYEGEFVSIIGASGSGKSSLLYIMGLLDKPTEGEVFFEDEKIDYSNDKRLSYLRNSKIGFVFQFHYLVQELSLLDNVILPAIKKGVPVKEARERAMLLLERLGLKGKENRKPYEISGGEMQRTAIARALINQPKVLLADEPTGNLDSTNTQKVMDIFKEINKSQTTIVMVTHEIDLARQTKRIVELRDGSVIREEYLQPFSPGPET</sequence>
<keyword evidence="3 6" id="KW-0067">ATP-binding</keyword>
<keyword evidence="2" id="KW-0547">Nucleotide-binding</keyword>
<dbReference type="PANTHER" id="PTHR42798">
    <property type="entry name" value="LIPOPROTEIN-RELEASING SYSTEM ATP-BINDING PROTEIN LOLD"/>
    <property type="match status" value="1"/>
</dbReference>
<feature type="domain" description="ABC transporter" evidence="5">
    <location>
        <begin position="5"/>
        <end position="232"/>
    </location>
</feature>
<dbReference type="GO" id="GO:0098796">
    <property type="term" value="C:membrane protein complex"/>
    <property type="evidence" value="ECO:0007669"/>
    <property type="project" value="UniProtKB-ARBA"/>
</dbReference>
<dbReference type="EMBL" id="DSAC01000019">
    <property type="protein sequence ID" value="HHO73306.1"/>
    <property type="molecule type" value="Genomic_DNA"/>
</dbReference>
<evidence type="ECO:0000256" key="3">
    <source>
        <dbReference type="ARBA" id="ARBA00022840"/>
    </source>
</evidence>
<protein>
    <submittedName>
        <fullName evidence="6">ABC transporter ATP-binding protein</fullName>
    </submittedName>
</protein>
<dbReference type="SUPFAM" id="SSF52540">
    <property type="entry name" value="P-loop containing nucleoside triphosphate hydrolases"/>
    <property type="match status" value="1"/>
</dbReference>
<dbReference type="InterPro" id="IPR017911">
    <property type="entry name" value="MacB-like_ATP-bd"/>
</dbReference>
<reference evidence="6" key="1">
    <citation type="journal article" date="2020" name="mSystems">
        <title>Genome- and Community-Level Interaction Insights into Carbon Utilization and Element Cycling Functions of Hydrothermarchaeota in Hydrothermal Sediment.</title>
        <authorList>
            <person name="Zhou Z."/>
            <person name="Liu Y."/>
            <person name="Xu W."/>
            <person name="Pan J."/>
            <person name="Luo Z.H."/>
            <person name="Li M."/>
        </authorList>
    </citation>
    <scope>NUCLEOTIDE SEQUENCE [LARGE SCALE GENOMIC DNA]</scope>
    <source>
        <strain evidence="6">SpSt-114</strain>
    </source>
</reference>
<proteinExistence type="inferred from homology"/>
<keyword evidence="1" id="KW-0813">Transport</keyword>
<accession>A0A7C5SYR5</accession>
<organism evidence="6">
    <name type="scientific">Thermocrinis ruber</name>
    <dbReference type="NCBI Taxonomy" id="75906"/>
    <lineage>
        <taxon>Bacteria</taxon>
        <taxon>Pseudomonadati</taxon>
        <taxon>Aquificota</taxon>
        <taxon>Aquificia</taxon>
        <taxon>Aquificales</taxon>
        <taxon>Aquificaceae</taxon>
        <taxon>Thermocrinis</taxon>
    </lineage>
</organism>
<dbReference type="PANTHER" id="PTHR42798:SF7">
    <property type="entry name" value="ALPHA-D-RIBOSE 1-METHYLPHOSPHONATE 5-TRIPHOSPHATE SYNTHASE SUBUNIT PHNL"/>
    <property type="match status" value="1"/>
</dbReference>
<dbReference type="SMART" id="SM00382">
    <property type="entry name" value="AAA"/>
    <property type="match status" value="1"/>
</dbReference>
<dbReference type="InterPro" id="IPR027417">
    <property type="entry name" value="P-loop_NTPase"/>
</dbReference>
<dbReference type="InterPro" id="IPR003593">
    <property type="entry name" value="AAA+_ATPase"/>
</dbReference>
<evidence type="ECO:0000313" key="6">
    <source>
        <dbReference type="EMBL" id="HHO73306.1"/>
    </source>
</evidence>
<dbReference type="PROSITE" id="PS50893">
    <property type="entry name" value="ABC_TRANSPORTER_2"/>
    <property type="match status" value="1"/>
</dbReference>
<dbReference type="FunFam" id="3.40.50.300:FF:000032">
    <property type="entry name" value="Export ABC transporter ATP-binding protein"/>
    <property type="match status" value="1"/>
</dbReference>
<dbReference type="Pfam" id="PF00005">
    <property type="entry name" value="ABC_tran"/>
    <property type="match status" value="1"/>
</dbReference>
<dbReference type="GO" id="GO:0005524">
    <property type="term" value="F:ATP binding"/>
    <property type="evidence" value="ECO:0007669"/>
    <property type="project" value="UniProtKB-KW"/>
</dbReference>
<dbReference type="CDD" id="cd03255">
    <property type="entry name" value="ABC_MJ0796_LolCDE_FtsE"/>
    <property type="match status" value="1"/>
</dbReference>
<dbReference type="GO" id="GO:0022857">
    <property type="term" value="F:transmembrane transporter activity"/>
    <property type="evidence" value="ECO:0007669"/>
    <property type="project" value="UniProtKB-ARBA"/>
</dbReference>
<dbReference type="InterPro" id="IPR003439">
    <property type="entry name" value="ABC_transporter-like_ATP-bd"/>
</dbReference>
<dbReference type="GO" id="GO:0016887">
    <property type="term" value="F:ATP hydrolysis activity"/>
    <property type="evidence" value="ECO:0007669"/>
    <property type="project" value="InterPro"/>
</dbReference>
<dbReference type="AlphaFoldDB" id="A0A7C5SYR5"/>
<evidence type="ECO:0000256" key="4">
    <source>
        <dbReference type="ARBA" id="ARBA00038388"/>
    </source>
</evidence>
<gene>
    <name evidence="6" type="ORF">ENN04_01550</name>
</gene>
<comment type="caution">
    <text evidence="6">The sequence shown here is derived from an EMBL/GenBank/DDBJ whole genome shotgun (WGS) entry which is preliminary data.</text>
</comment>
<evidence type="ECO:0000259" key="5">
    <source>
        <dbReference type="PROSITE" id="PS50893"/>
    </source>
</evidence>
<name>A0A7C5SYR5_9AQUI</name>
<evidence type="ECO:0000256" key="1">
    <source>
        <dbReference type="ARBA" id="ARBA00022448"/>
    </source>
</evidence>
<dbReference type="Gene3D" id="3.40.50.300">
    <property type="entry name" value="P-loop containing nucleotide triphosphate hydrolases"/>
    <property type="match status" value="1"/>
</dbReference>